<name>J9E7D8_WUCBA</name>
<sequence length="72" mass="7748">MSSRRVSMSSSNLPLVMITTARPTFSGCGYDSSLRKISFLSADGRLEDRGRTSISSKTGSKSSLESNLSLKL</sequence>
<protein>
    <submittedName>
        <fullName evidence="2">Uncharacterized protein</fullName>
    </submittedName>
</protein>
<organism evidence="2 3">
    <name type="scientific">Wuchereria bancrofti</name>
    <dbReference type="NCBI Taxonomy" id="6293"/>
    <lineage>
        <taxon>Eukaryota</taxon>
        <taxon>Metazoa</taxon>
        <taxon>Ecdysozoa</taxon>
        <taxon>Nematoda</taxon>
        <taxon>Chromadorea</taxon>
        <taxon>Rhabditida</taxon>
        <taxon>Spirurina</taxon>
        <taxon>Spiruromorpha</taxon>
        <taxon>Filarioidea</taxon>
        <taxon>Onchocercidae</taxon>
        <taxon>Wuchereria</taxon>
    </lineage>
</organism>
<reference evidence="3" key="1">
    <citation type="submission" date="2012-08" db="EMBL/GenBank/DDBJ databases">
        <title>The Genome Sequence of Wuchereria bancrofti.</title>
        <authorList>
            <person name="Nutman T.B."/>
            <person name="Fink D.L."/>
            <person name="Russ C."/>
            <person name="Young S."/>
            <person name="Zeng Q."/>
            <person name="Koehrsen M."/>
            <person name="Alvarado L."/>
            <person name="Berlin A."/>
            <person name="Chapman S.B."/>
            <person name="Chen Z."/>
            <person name="Freedman E."/>
            <person name="Gellesch M."/>
            <person name="Goldberg J."/>
            <person name="Griggs A."/>
            <person name="Gujja S."/>
            <person name="Heilman E.R."/>
            <person name="Heiman D."/>
            <person name="Hepburn T."/>
            <person name="Howarth C."/>
            <person name="Jen D."/>
            <person name="Larson L."/>
            <person name="Lewis B."/>
            <person name="Mehta T."/>
            <person name="Park D."/>
            <person name="Pearson M."/>
            <person name="Roberts A."/>
            <person name="Saif S."/>
            <person name="Shea T."/>
            <person name="Shenoy N."/>
            <person name="Sisk P."/>
            <person name="Stolte C."/>
            <person name="Sykes S."/>
            <person name="Walk T."/>
            <person name="White J."/>
            <person name="Yandava C."/>
            <person name="Haas B."/>
            <person name="Henn M.R."/>
            <person name="Nusbaum C."/>
            <person name="Birren B."/>
        </authorList>
    </citation>
    <scope>NUCLEOTIDE SEQUENCE [LARGE SCALE GENOMIC DNA]</scope>
    <source>
        <strain evidence="3">NA</strain>
    </source>
</reference>
<dbReference type="AlphaFoldDB" id="J9E7D8"/>
<feature type="region of interest" description="Disordered" evidence="1">
    <location>
        <begin position="49"/>
        <end position="72"/>
    </location>
</feature>
<evidence type="ECO:0000313" key="3">
    <source>
        <dbReference type="Proteomes" id="UP000004810"/>
    </source>
</evidence>
<proteinExistence type="predicted"/>
<dbReference type="EMBL" id="ADBV01006830">
    <property type="protein sequence ID" value="EJW78221.1"/>
    <property type="molecule type" value="Genomic_DNA"/>
</dbReference>
<gene>
    <name evidence="2" type="ORF">WUBG_10869</name>
</gene>
<dbReference type="Proteomes" id="UP000004810">
    <property type="component" value="Unassembled WGS sequence"/>
</dbReference>
<feature type="compositionally biased region" description="Low complexity" evidence="1">
    <location>
        <begin position="52"/>
        <end position="72"/>
    </location>
</feature>
<evidence type="ECO:0000256" key="1">
    <source>
        <dbReference type="SAM" id="MobiDB-lite"/>
    </source>
</evidence>
<accession>J9E7D8</accession>
<feature type="non-terminal residue" evidence="2">
    <location>
        <position position="72"/>
    </location>
</feature>
<evidence type="ECO:0000313" key="2">
    <source>
        <dbReference type="EMBL" id="EJW78221.1"/>
    </source>
</evidence>
<comment type="caution">
    <text evidence="2">The sequence shown here is derived from an EMBL/GenBank/DDBJ whole genome shotgun (WGS) entry which is preliminary data.</text>
</comment>